<evidence type="ECO:0000313" key="6">
    <source>
        <dbReference type="Proteomes" id="UP000272136"/>
    </source>
</evidence>
<evidence type="ECO:0000313" key="5">
    <source>
        <dbReference type="EMBL" id="QGH50300.1"/>
    </source>
</evidence>
<dbReference type="PANTHER" id="PTHR33569:SF1">
    <property type="entry name" value="UREASE"/>
    <property type="match status" value="1"/>
</dbReference>
<name>A0AAP9GI34_9VIBR</name>
<dbReference type="EMBL" id="CP033138">
    <property type="protein sequence ID" value="AYO18251.1"/>
    <property type="molecule type" value="Genomic_DNA"/>
</dbReference>
<dbReference type="Pfam" id="PF00699">
    <property type="entry name" value="Urease_beta"/>
    <property type="match status" value="1"/>
</dbReference>
<dbReference type="InterPro" id="IPR050069">
    <property type="entry name" value="Urease_subunit"/>
</dbReference>
<dbReference type="FunFam" id="2.10.150.10:FF:000001">
    <property type="entry name" value="Urease subunit beta"/>
    <property type="match status" value="1"/>
</dbReference>
<comment type="subcellular location">
    <subcellularLocation>
        <location evidence="3">Cytoplasm</location>
    </subcellularLocation>
</comment>
<dbReference type="InterPro" id="IPR036461">
    <property type="entry name" value="Urease_betasu_sf"/>
</dbReference>
<keyword evidence="6" id="KW-1185">Reference proteome</keyword>
<dbReference type="GO" id="GO:0009039">
    <property type="term" value="F:urease activity"/>
    <property type="evidence" value="ECO:0007669"/>
    <property type="project" value="UniProtKB-UniRule"/>
</dbReference>
<evidence type="ECO:0000256" key="2">
    <source>
        <dbReference type="ARBA" id="ARBA00047778"/>
    </source>
</evidence>
<dbReference type="NCBIfam" id="TIGR00192">
    <property type="entry name" value="urease_beta"/>
    <property type="match status" value="1"/>
</dbReference>
<dbReference type="AlphaFoldDB" id="A0AAP9GI34"/>
<dbReference type="NCBIfam" id="NF009682">
    <property type="entry name" value="PRK13203.1"/>
    <property type="match status" value="1"/>
</dbReference>
<evidence type="ECO:0000313" key="4">
    <source>
        <dbReference type="EMBL" id="AYO18251.1"/>
    </source>
</evidence>
<dbReference type="GO" id="GO:0035550">
    <property type="term" value="C:urease complex"/>
    <property type="evidence" value="ECO:0007669"/>
    <property type="project" value="InterPro"/>
</dbReference>
<dbReference type="InterPro" id="IPR002019">
    <property type="entry name" value="Urease_beta-like"/>
</dbReference>
<comment type="catalytic activity">
    <reaction evidence="2 3">
        <text>urea + 2 H2O + H(+) = hydrogencarbonate + 2 NH4(+)</text>
        <dbReference type="Rhea" id="RHEA:20557"/>
        <dbReference type="ChEBI" id="CHEBI:15377"/>
        <dbReference type="ChEBI" id="CHEBI:15378"/>
        <dbReference type="ChEBI" id="CHEBI:16199"/>
        <dbReference type="ChEBI" id="CHEBI:17544"/>
        <dbReference type="ChEBI" id="CHEBI:28938"/>
        <dbReference type="EC" id="3.5.1.5"/>
    </reaction>
</comment>
<dbReference type="Gene3D" id="2.10.150.10">
    <property type="entry name" value="Urease, beta subunit"/>
    <property type="match status" value="1"/>
</dbReference>
<gene>
    <name evidence="3" type="primary">ureB</name>
    <name evidence="5" type="ORF">APZ19_24800</name>
    <name evidence="4" type="ORF">D0812_28365</name>
</gene>
<evidence type="ECO:0000313" key="7">
    <source>
        <dbReference type="Proteomes" id="UP000390336"/>
    </source>
</evidence>
<reference evidence="4 6" key="2">
    <citation type="submission" date="2018-10" db="EMBL/GenBank/DDBJ databases">
        <title>Whole Genome of Vibrio owensii strain 170502, isolated from Acute Hepatopancreatic Necrosis Disease (AHPND) shrimp.</title>
        <authorList>
            <person name="Yan M."/>
            <person name="Wang X."/>
            <person name="Wang Y."/>
        </authorList>
    </citation>
    <scope>NUCLEOTIDE SEQUENCE [LARGE SCALE GENOMIC DNA]</scope>
    <source>
        <strain evidence="4 6">1700302</strain>
    </source>
</reference>
<dbReference type="RefSeq" id="WP_009696560.1">
    <property type="nucleotide sequence ID" value="NZ_CP033138.1"/>
</dbReference>
<comment type="similarity">
    <text evidence="3">Belongs to the urease beta subunit family.</text>
</comment>
<dbReference type="EC" id="3.5.1.5" evidence="3"/>
<dbReference type="EMBL" id="CP045860">
    <property type="protein sequence ID" value="QGH50300.1"/>
    <property type="molecule type" value="Genomic_DNA"/>
</dbReference>
<reference evidence="5" key="3">
    <citation type="submission" date="2019-11" db="EMBL/GenBank/DDBJ databases">
        <title>Complete genome sequence of Vibrio owensii SH-14 isolated from shrimp with acute hepatopancreatic necrosis diease.</title>
        <authorList>
            <person name="Liang X."/>
            <person name="Wang Y."/>
        </authorList>
    </citation>
    <scope>NUCLEOTIDE SEQUENCE</scope>
    <source>
        <strain evidence="5">SH14</strain>
    </source>
</reference>
<dbReference type="GO" id="GO:0043419">
    <property type="term" value="P:urea catabolic process"/>
    <property type="evidence" value="ECO:0007669"/>
    <property type="project" value="UniProtKB-UniRule"/>
</dbReference>
<evidence type="ECO:0000256" key="1">
    <source>
        <dbReference type="ARBA" id="ARBA00022801"/>
    </source>
</evidence>
<dbReference type="Proteomes" id="UP000390336">
    <property type="component" value="Chromosome 2"/>
</dbReference>
<keyword evidence="1 3" id="KW-0378">Hydrolase</keyword>
<dbReference type="CDD" id="cd00407">
    <property type="entry name" value="Urease_beta"/>
    <property type="match status" value="1"/>
</dbReference>
<dbReference type="HAMAP" id="MF_01954">
    <property type="entry name" value="Urease_beta"/>
    <property type="match status" value="1"/>
</dbReference>
<sequence>MFAGEYQLKADDIELCTDRTTIPVKVSNTGDRPVQVGSHYHFAEANRALSFDRELAYGHRLAIAAGMSIRFEPGQTREVELIPFAGLRQVYGFRGDVMGSLDNNSK</sequence>
<evidence type="ECO:0000256" key="3">
    <source>
        <dbReference type="HAMAP-Rule" id="MF_01954"/>
    </source>
</evidence>
<keyword evidence="3" id="KW-0963">Cytoplasm</keyword>
<organism evidence="5 7">
    <name type="scientific">Vibrio owensii</name>
    <dbReference type="NCBI Taxonomy" id="696485"/>
    <lineage>
        <taxon>Bacteria</taxon>
        <taxon>Pseudomonadati</taxon>
        <taxon>Pseudomonadota</taxon>
        <taxon>Gammaproteobacteria</taxon>
        <taxon>Vibrionales</taxon>
        <taxon>Vibrionaceae</taxon>
        <taxon>Vibrio</taxon>
    </lineage>
</organism>
<dbReference type="SUPFAM" id="SSF51278">
    <property type="entry name" value="Urease, beta-subunit"/>
    <property type="match status" value="1"/>
</dbReference>
<comment type="subunit">
    <text evidence="3">Heterotrimer of UreA (gamma), UreB (beta) and UreC (alpha) subunits. Three heterotrimers associate to form the active enzyme.</text>
</comment>
<proteinExistence type="inferred from homology"/>
<dbReference type="Proteomes" id="UP000272136">
    <property type="component" value="Chromosome 2"/>
</dbReference>
<reference evidence="5 7" key="1">
    <citation type="journal article" date="2015" name="Genome Announc.">
        <title>Draft Genome Sequence of Vibrio owensii Strain SH-14, Which Causes Shrimp Acute Hepatopancreatic Necrosis Disease.</title>
        <authorList>
            <person name="Liu L."/>
            <person name="Xiao J."/>
            <person name="Xia X."/>
            <person name="Pan Y."/>
            <person name="Yan S."/>
            <person name="Wang Y."/>
        </authorList>
    </citation>
    <scope>NUCLEOTIDE SEQUENCE [LARGE SCALE GENOMIC DNA]</scope>
    <source>
        <strain evidence="5 7">SH14</strain>
    </source>
</reference>
<dbReference type="PANTHER" id="PTHR33569">
    <property type="entry name" value="UREASE"/>
    <property type="match status" value="1"/>
</dbReference>
<comment type="pathway">
    <text evidence="3">Nitrogen metabolism; urea degradation; CO(2) and NH(3) from urea (urease route): step 1/1.</text>
</comment>
<dbReference type="GeneID" id="48230949"/>
<protein>
    <recommendedName>
        <fullName evidence="3">Urease subunit beta</fullName>
        <ecNumber evidence="3">3.5.1.5</ecNumber>
    </recommendedName>
    <alternativeName>
        <fullName evidence="3">Urea amidohydrolase subunit beta</fullName>
    </alternativeName>
</protein>
<accession>A0AAP9GI34</accession>